<dbReference type="AlphaFoldDB" id="A0A4U3KQM2"/>
<dbReference type="Proteomes" id="UP000305848">
    <property type="component" value="Unassembled WGS sequence"/>
</dbReference>
<accession>A0A4U3KQM2</accession>
<sequence>MKHKVIDIENRDEVLQKSDKLIHGLDAGIQAISMDFGYHIKNTFTEPKIFDLRNNISYRLSSSRFHFHLLFRQLNDIQLKHDNLEISNDIRNSSVWHLEIDKRQLSYLLDSIVFHLSSVFDYSAILINYILAKTDDTPNWNKIENHARGNSGPFSNEKIK</sequence>
<organism evidence="1 2">
    <name type="scientific">Ilyomonas limi</name>
    <dbReference type="NCBI Taxonomy" id="2575867"/>
    <lineage>
        <taxon>Bacteria</taxon>
        <taxon>Pseudomonadati</taxon>
        <taxon>Bacteroidota</taxon>
        <taxon>Chitinophagia</taxon>
        <taxon>Chitinophagales</taxon>
        <taxon>Chitinophagaceae</taxon>
        <taxon>Ilyomonas</taxon>
    </lineage>
</organism>
<protein>
    <submittedName>
        <fullName evidence="1">Uncharacterized protein</fullName>
    </submittedName>
</protein>
<dbReference type="RefSeq" id="WP_137264008.1">
    <property type="nucleotide sequence ID" value="NZ_SZQL01000030.1"/>
</dbReference>
<reference evidence="1 2" key="1">
    <citation type="submission" date="2019-05" db="EMBL/GenBank/DDBJ databases">
        <title>Panacibacter sp. strain 17mud1-8 Genome sequencing and assembly.</title>
        <authorList>
            <person name="Chhetri G."/>
        </authorList>
    </citation>
    <scope>NUCLEOTIDE SEQUENCE [LARGE SCALE GENOMIC DNA]</scope>
    <source>
        <strain evidence="1 2">17mud1-8</strain>
    </source>
</reference>
<dbReference type="EMBL" id="SZQL01000030">
    <property type="protein sequence ID" value="TKK64655.1"/>
    <property type="molecule type" value="Genomic_DNA"/>
</dbReference>
<keyword evidence="2" id="KW-1185">Reference proteome</keyword>
<evidence type="ECO:0000313" key="2">
    <source>
        <dbReference type="Proteomes" id="UP000305848"/>
    </source>
</evidence>
<dbReference type="OrthoDB" id="1376705at2"/>
<proteinExistence type="predicted"/>
<comment type="caution">
    <text evidence="1">The sequence shown here is derived from an EMBL/GenBank/DDBJ whole genome shotgun (WGS) entry which is preliminary data.</text>
</comment>
<name>A0A4U3KQM2_9BACT</name>
<evidence type="ECO:0000313" key="1">
    <source>
        <dbReference type="EMBL" id="TKK64655.1"/>
    </source>
</evidence>
<gene>
    <name evidence="1" type="ORF">FC093_22150</name>
</gene>